<keyword evidence="2" id="KW-0964">Secreted</keyword>
<dbReference type="PANTHER" id="PTHR24258">
    <property type="entry name" value="SERINE PROTEASE-RELATED"/>
    <property type="match status" value="1"/>
</dbReference>
<keyword evidence="8" id="KW-1185">Reference proteome</keyword>
<dbReference type="InterPro" id="IPR018114">
    <property type="entry name" value="TRYPSIN_HIS"/>
</dbReference>
<evidence type="ECO:0000313" key="7">
    <source>
        <dbReference type="EMBL" id="KAJ8932935.1"/>
    </source>
</evidence>
<dbReference type="EMBL" id="JANEYF010003945">
    <property type="protein sequence ID" value="KAJ8932935.1"/>
    <property type="molecule type" value="Genomic_DNA"/>
</dbReference>
<evidence type="ECO:0000259" key="6">
    <source>
        <dbReference type="PROSITE" id="PS50240"/>
    </source>
</evidence>
<dbReference type="SUPFAM" id="SSF50494">
    <property type="entry name" value="Trypsin-like serine proteases"/>
    <property type="match status" value="1"/>
</dbReference>
<evidence type="ECO:0000256" key="2">
    <source>
        <dbReference type="ARBA" id="ARBA00022525"/>
    </source>
</evidence>
<keyword evidence="3" id="KW-1015">Disulfide bond</keyword>
<gene>
    <name evidence="7" type="ORF">NQ314_014313</name>
</gene>
<organism evidence="7 8">
    <name type="scientific">Rhamnusium bicolor</name>
    <dbReference type="NCBI Taxonomy" id="1586634"/>
    <lineage>
        <taxon>Eukaryota</taxon>
        <taxon>Metazoa</taxon>
        <taxon>Ecdysozoa</taxon>
        <taxon>Arthropoda</taxon>
        <taxon>Hexapoda</taxon>
        <taxon>Insecta</taxon>
        <taxon>Pterygota</taxon>
        <taxon>Neoptera</taxon>
        <taxon>Endopterygota</taxon>
        <taxon>Coleoptera</taxon>
        <taxon>Polyphaga</taxon>
        <taxon>Cucujiformia</taxon>
        <taxon>Chrysomeloidea</taxon>
        <taxon>Cerambycidae</taxon>
        <taxon>Lepturinae</taxon>
        <taxon>Rhagiini</taxon>
        <taxon>Rhamnusium</taxon>
    </lineage>
</organism>
<dbReference type="InterPro" id="IPR009003">
    <property type="entry name" value="Peptidase_S1_PA"/>
</dbReference>
<dbReference type="Gene3D" id="2.40.10.10">
    <property type="entry name" value="Trypsin-like serine proteases"/>
    <property type="match status" value="2"/>
</dbReference>
<dbReference type="GO" id="GO:0004252">
    <property type="term" value="F:serine-type endopeptidase activity"/>
    <property type="evidence" value="ECO:0007669"/>
    <property type="project" value="InterPro"/>
</dbReference>
<reference evidence="7" key="1">
    <citation type="journal article" date="2023" name="Insect Mol. Biol.">
        <title>Genome sequencing provides insights into the evolution of gene families encoding plant cell wall-degrading enzymes in longhorned beetles.</title>
        <authorList>
            <person name="Shin N.R."/>
            <person name="Okamura Y."/>
            <person name="Kirsch R."/>
            <person name="Pauchet Y."/>
        </authorList>
    </citation>
    <scope>NUCLEOTIDE SEQUENCE</scope>
    <source>
        <strain evidence="7">RBIC_L_NR</strain>
    </source>
</reference>
<evidence type="ECO:0000256" key="4">
    <source>
        <dbReference type="ARBA" id="ARBA00068096"/>
    </source>
</evidence>
<dbReference type="SMART" id="SM00020">
    <property type="entry name" value="Tryp_SPc"/>
    <property type="match status" value="1"/>
</dbReference>
<proteinExistence type="predicted"/>
<dbReference type="InterPro" id="IPR001254">
    <property type="entry name" value="Trypsin_dom"/>
</dbReference>
<dbReference type="PRINTS" id="PR00722">
    <property type="entry name" value="CHYMOTRYPSIN"/>
</dbReference>
<evidence type="ECO:0000256" key="3">
    <source>
        <dbReference type="ARBA" id="ARBA00023157"/>
    </source>
</evidence>
<dbReference type="Pfam" id="PF18322">
    <property type="entry name" value="CLIP_1"/>
    <property type="match status" value="1"/>
</dbReference>
<dbReference type="PROSITE" id="PS50240">
    <property type="entry name" value="TRYPSIN_DOM"/>
    <property type="match status" value="1"/>
</dbReference>
<accession>A0AAV8X1Z5</accession>
<dbReference type="AlphaFoldDB" id="A0AAV8X1Z5"/>
<protein>
    <recommendedName>
        <fullName evidence="4">Phenoloxidase-activating factor 2</fullName>
    </recommendedName>
    <alternativeName>
        <fullName evidence="5">Prophenoloxidase-activating factor II</fullName>
    </alternativeName>
</protein>
<dbReference type="PANTHER" id="PTHR24258:SF129">
    <property type="entry name" value="LP15124P-RELATED"/>
    <property type="match status" value="1"/>
</dbReference>
<dbReference type="GO" id="GO:0005576">
    <property type="term" value="C:extracellular region"/>
    <property type="evidence" value="ECO:0007669"/>
    <property type="project" value="UniProtKB-SubCell"/>
</dbReference>
<feature type="domain" description="Peptidase S1" evidence="6">
    <location>
        <begin position="92"/>
        <end position="346"/>
    </location>
</feature>
<dbReference type="CDD" id="cd00190">
    <property type="entry name" value="Tryp_SPc"/>
    <property type="match status" value="1"/>
</dbReference>
<dbReference type="InterPro" id="IPR043504">
    <property type="entry name" value="Peptidase_S1_PA_chymotrypsin"/>
</dbReference>
<dbReference type="Proteomes" id="UP001162156">
    <property type="component" value="Unassembled WGS sequence"/>
</dbReference>
<dbReference type="InterPro" id="IPR041515">
    <property type="entry name" value="PPAF-2-like_Clip"/>
</dbReference>
<evidence type="ECO:0000256" key="5">
    <source>
        <dbReference type="ARBA" id="ARBA00076468"/>
    </source>
</evidence>
<evidence type="ECO:0000313" key="8">
    <source>
        <dbReference type="Proteomes" id="UP001162156"/>
    </source>
</evidence>
<comment type="caution">
    <text evidence="7">The sequence shown here is derived from an EMBL/GenBank/DDBJ whole genome shotgun (WGS) entry which is preliminary data.</text>
</comment>
<dbReference type="GO" id="GO:0006508">
    <property type="term" value="P:proteolysis"/>
    <property type="evidence" value="ECO:0007669"/>
    <property type="project" value="InterPro"/>
</dbReference>
<dbReference type="Pfam" id="PF00089">
    <property type="entry name" value="Trypsin"/>
    <property type="match status" value="1"/>
</dbReference>
<dbReference type="InterPro" id="IPR001314">
    <property type="entry name" value="Peptidase_S1A"/>
</dbReference>
<dbReference type="PROSITE" id="PS00134">
    <property type="entry name" value="TRYPSIN_HIS"/>
    <property type="match status" value="1"/>
</dbReference>
<dbReference type="FunFam" id="2.40.10.10:FF:000038">
    <property type="entry name" value="Serine protease"/>
    <property type="match status" value="1"/>
</dbReference>
<sequence length="363" mass="40309">MVSFYADCKTSFLHYDKNFVSQQSCQCVPPNLCADNDVAVNGQGLLDIRLQKLCRNHFYVCCKNPTGELNLLDPFIFKGCGYQNSIGVTTRITSNSENAQFGEMPWSVVIFFKEISTTERNKYRCGGSLIHPQIVVTAAHCVTGTEHQFSVVAFVSVRAGDWNVKSQEEPLPHQDQDVQDILIHPHFHDGSLKNDIALLFLAAPMVLTDNIGLICLPQPNFHLEDALCIASGWGKDAFKKGKHSSILRKVDLPLVRKDKCVAALRNTRLGAFYNLHKSFICAGGEKNKDTCKGDGGSPLICPIPGYMDRFLQIGIVSWGIGCGETQTPGVYVNVALYSQWIDEQVSAKNFDITPYKYDLSSFI</sequence>
<name>A0AAV8X1Z5_9CUCU</name>
<evidence type="ECO:0000256" key="1">
    <source>
        <dbReference type="ARBA" id="ARBA00004613"/>
    </source>
</evidence>
<comment type="subcellular location">
    <subcellularLocation>
        <location evidence="1">Secreted</location>
    </subcellularLocation>
</comment>